<proteinExistence type="predicted"/>
<sequence length="131" mass="14679">MRASNYDYIVDNSPIFVTTYQRTKLNFQIDVIANEKNCDCTESFLPFTFLLTVPVVSTNYSKVAIECHSCTGPVCKEPFNPLQVDDRNGSSPGEWCKKHTIKSDGKSNITRSSPFAVVILTFAASHHIQLQ</sequence>
<dbReference type="EMBL" id="CAJNOJ010000011">
    <property type="protein sequence ID" value="CAF0791872.1"/>
    <property type="molecule type" value="Genomic_DNA"/>
</dbReference>
<accession>A0A813SAK8</accession>
<name>A0A813SAK8_ADIRI</name>
<evidence type="ECO:0000313" key="1">
    <source>
        <dbReference type="EMBL" id="CAF0791872.1"/>
    </source>
</evidence>
<gene>
    <name evidence="1" type="ORF">EDS130_LOCUS4391</name>
</gene>
<reference evidence="1" key="1">
    <citation type="submission" date="2021-02" db="EMBL/GenBank/DDBJ databases">
        <authorList>
            <person name="Nowell W R."/>
        </authorList>
    </citation>
    <scope>NUCLEOTIDE SEQUENCE</scope>
</reference>
<dbReference type="AlphaFoldDB" id="A0A813SAK8"/>
<dbReference type="Proteomes" id="UP000663852">
    <property type="component" value="Unassembled WGS sequence"/>
</dbReference>
<evidence type="ECO:0000313" key="2">
    <source>
        <dbReference type="Proteomes" id="UP000663852"/>
    </source>
</evidence>
<comment type="caution">
    <text evidence="1">The sequence shown here is derived from an EMBL/GenBank/DDBJ whole genome shotgun (WGS) entry which is preliminary data.</text>
</comment>
<organism evidence="1 2">
    <name type="scientific">Adineta ricciae</name>
    <name type="common">Rotifer</name>
    <dbReference type="NCBI Taxonomy" id="249248"/>
    <lineage>
        <taxon>Eukaryota</taxon>
        <taxon>Metazoa</taxon>
        <taxon>Spiralia</taxon>
        <taxon>Gnathifera</taxon>
        <taxon>Rotifera</taxon>
        <taxon>Eurotatoria</taxon>
        <taxon>Bdelloidea</taxon>
        <taxon>Adinetida</taxon>
        <taxon>Adinetidae</taxon>
        <taxon>Adineta</taxon>
    </lineage>
</organism>
<protein>
    <submittedName>
        <fullName evidence="1">Uncharacterized protein</fullName>
    </submittedName>
</protein>